<dbReference type="InterPro" id="IPR018946">
    <property type="entry name" value="PhoD-like_MPP"/>
</dbReference>
<dbReference type="KEGG" id="tad:TRIADDRAFT_54771"/>
<dbReference type="PANTHER" id="PTHR33987">
    <property type="entry name" value="CALCINEURIN-LIKE METALLO-PHOSPHOESTERASE SUPERFAMILY PROTEIN"/>
    <property type="match status" value="1"/>
</dbReference>
<dbReference type="STRING" id="10228.B3RSY4"/>
<dbReference type="CDD" id="cd07389">
    <property type="entry name" value="MPP_PhoD"/>
    <property type="match status" value="1"/>
</dbReference>
<keyword evidence="1" id="KW-0812">Transmembrane</keyword>
<protein>
    <recommendedName>
        <fullName evidence="3">PhoD-like phosphatase metallophosphatase domain-containing protein</fullName>
    </recommendedName>
</protein>
<dbReference type="InParanoid" id="B3RSY4"/>
<dbReference type="OMA" id="EHGFETW"/>
<keyword evidence="5" id="KW-1185">Reference proteome</keyword>
<dbReference type="AlphaFoldDB" id="B3RSY4"/>
<dbReference type="HOGENOM" id="CLU_041740_0_0_1"/>
<evidence type="ECO:0000259" key="3">
    <source>
        <dbReference type="Pfam" id="PF09423"/>
    </source>
</evidence>
<evidence type="ECO:0000256" key="2">
    <source>
        <dbReference type="SAM" id="SignalP"/>
    </source>
</evidence>
<organism evidence="4 5">
    <name type="scientific">Trichoplax adhaerens</name>
    <name type="common">Trichoplax reptans</name>
    <dbReference type="NCBI Taxonomy" id="10228"/>
    <lineage>
        <taxon>Eukaryota</taxon>
        <taxon>Metazoa</taxon>
        <taxon>Placozoa</taxon>
        <taxon>Uniplacotomia</taxon>
        <taxon>Trichoplacea</taxon>
        <taxon>Trichoplacidae</taxon>
        <taxon>Trichoplax</taxon>
    </lineage>
</organism>
<evidence type="ECO:0000256" key="1">
    <source>
        <dbReference type="SAM" id="Phobius"/>
    </source>
</evidence>
<dbReference type="InterPro" id="IPR029052">
    <property type="entry name" value="Metallo-depent_PP-like"/>
</dbReference>
<feature type="chain" id="PRO_5002798435" description="PhoD-like phosphatase metallophosphatase domain-containing protein" evidence="2">
    <location>
        <begin position="28"/>
        <end position="437"/>
    </location>
</feature>
<proteinExistence type="predicted"/>
<keyword evidence="1" id="KW-1133">Transmembrane helix</keyword>
<dbReference type="eggNOG" id="ENOG502QTGZ">
    <property type="taxonomic scope" value="Eukaryota"/>
</dbReference>
<accession>B3RSY4</accession>
<dbReference type="Proteomes" id="UP000009022">
    <property type="component" value="Unassembled WGS sequence"/>
</dbReference>
<dbReference type="InterPro" id="IPR038607">
    <property type="entry name" value="PhoD-like_sf"/>
</dbReference>
<feature type="transmembrane region" description="Helical" evidence="1">
    <location>
        <begin position="378"/>
        <end position="399"/>
    </location>
</feature>
<reference evidence="4 5" key="1">
    <citation type="journal article" date="2008" name="Nature">
        <title>The Trichoplax genome and the nature of placozoans.</title>
        <authorList>
            <person name="Srivastava M."/>
            <person name="Begovic E."/>
            <person name="Chapman J."/>
            <person name="Putnam N.H."/>
            <person name="Hellsten U."/>
            <person name="Kawashima T."/>
            <person name="Kuo A."/>
            <person name="Mitros T."/>
            <person name="Salamov A."/>
            <person name="Carpenter M.L."/>
            <person name="Signorovitch A.Y."/>
            <person name="Moreno M.A."/>
            <person name="Kamm K."/>
            <person name="Grimwood J."/>
            <person name="Schmutz J."/>
            <person name="Shapiro H."/>
            <person name="Grigoriev I.V."/>
            <person name="Buss L.W."/>
            <person name="Schierwater B."/>
            <person name="Dellaporta S.L."/>
            <person name="Rokhsar D.S."/>
        </authorList>
    </citation>
    <scope>NUCLEOTIDE SEQUENCE [LARGE SCALE GENOMIC DNA]</scope>
    <source>
        <strain evidence="4 5">Grell-BS-1999</strain>
    </source>
</reference>
<dbReference type="CTD" id="6752338"/>
<feature type="signal peptide" evidence="2">
    <location>
        <begin position="1"/>
        <end position="27"/>
    </location>
</feature>
<name>B3RSY4_TRIAD</name>
<dbReference type="Gene3D" id="3.60.21.70">
    <property type="entry name" value="PhoD-like phosphatase"/>
    <property type="match status" value="1"/>
</dbReference>
<dbReference type="SUPFAM" id="SSF56300">
    <property type="entry name" value="Metallo-dependent phosphatases"/>
    <property type="match status" value="1"/>
</dbReference>
<dbReference type="PANTHER" id="PTHR33987:SF1">
    <property type="entry name" value="CALCINEURIN-LIKE METALLO-PHOSPHOESTERASE SUPERFAMILY PROTEIN"/>
    <property type="match status" value="1"/>
</dbReference>
<evidence type="ECO:0000313" key="4">
    <source>
        <dbReference type="EMBL" id="EDV26603.1"/>
    </source>
</evidence>
<keyword evidence="2" id="KW-0732">Signal</keyword>
<dbReference type="Pfam" id="PF09423">
    <property type="entry name" value="PhoD"/>
    <property type="match status" value="1"/>
</dbReference>
<evidence type="ECO:0000313" key="5">
    <source>
        <dbReference type="Proteomes" id="UP000009022"/>
    </source>
</evidence>
<dbReference type="EMBL" id="DS985243">
    <property type="protein sequence ID" value="EDV26603.1"/>
    <property type="molecule type" value="Genomic_DNA"/>
</dbReference>
<feature type="domain" description="PhoD-like phosphatase metallophosphatase" evidence="3">
    <location>
        <begin position="46"/>
        <end position="267"/>
    </location>
</feature>
<sequence>MVAKMSDLKFLTKVIFIPTMLILGVSGGQTSDYYNQSVISTVAFGSCSKNSLPQTIWQSVIGQKPDLFVWLGDVVYADRRILPFVWTRNPPEVVEDIYMRFYNNTAYKKFRNSGIKIVGVWDDHDYGENGGNKNSNNKLQTQHVFLNFLDEPPDSKRRQREGIYVSYYFGTGNKTVKLILLDTRTFFDPINEDILGNEQWKWLKEQLSEDAALTIIGSSIQVLTDIPFVDRWRFYKKSFDRFLWLIRSRPRVILLSGDVHFGEISCLNESWIGYPIFDITSSGLTHTCETTLVPFSVCSWSLKRYVISKYRVGDIHLNQNFGLIRLKWNEQATEISIEIHGLDGLSLQQTVKLSDLDSKSTPASCPTRVARPTNNMKYAVYAFTFCALAIPLVLLVLIIRSTNKIFKRMFPPSEPANNCSNPIDKAVYHTHNRLKAE</sequence>
<keyword evidence="1" id="KW-0472">Membrane</keyword>
<dbReference type="GeneID" id="6752338"/>
<dbReference type="PhylomeDB" id="B3RSY4"/>
<dbReference type="OrthoDB" id="10266805at2759"/>
<gene>
    <name evidence="4" type="ORF">TRIADDRAFT_54771</name>
</gene>
<dbReference type="RefSeq" id="XP_002110599.1">
    <property type="nucleotide sequence ID" value="XM_002110563.1"/>
</dbReference>